<name>A0A7R8ZV06_9CRUS</name>
<reference evidence="1" key="1">
    <citation type="submission" date="2020-11" db="EMBL/GenBank/DDBJ databases">
        <authorList>
            <person name="Tran Van P."/>
        </authorList>
    </citation>
    <scope>NUCLEOTIDE SEQUENCE</scope>
</reference>
<dbReference type="AlphaFoldDB" id="A0A7R8ZV06"/>
<evidence type="ECO:0000313" key="1">
    <source>
        <dbReference type="EMBL" id="CAD7237544.1"/>
    </source>
</evidence>
<protein>
    <submittedName>
        <fullName evidence="1">Uncharacterized protein</fullName>
    </submittedName>
</protein>
<proteinExistence type="predicted"/>
<accession>A0A7R8ZV06</accession>
<organism evidence="1">
    <name type="scientific">Cyprideis torosa</name>
    <dbReference type="NCBI Taxonomy" id="163714"/>
    <lineage>
        <taxon>Eukaryota</taxon>
        <taxon>Metazoa</taxon>
        <taxon>Ecdysozoa</taxon>
        <taxon>Arthropoda</taxon>
        <taxon>Crustacea</taxon>
        <taxon>Oligostraca</taxon>
        <taxon>Ostracoda</taxon>
        <taxon>Podocopa</taxon>
        <taxon>Podocopida</taxon>
        <taxon>Cytherocopina</taxon>
        <taxon>Cytheroidea</taxon>
        <taxon>Cytherideidae</taxon>
        <taxon>Cyprideis</taxon>
    </lineage>
</organism>
<gene>
    <name evidence="1" type="ORF">CTOB1V02_LOCUS15359</name>
</gene>
<sequence>MNASVRLETTSYQAGWDPYRKTTMKRLNLKHLKVLKTQTSVLLSKGEKHMESIPFLEIIHHSQCKFGLIVMMKKCHREMLGTPELDTMNR</sequence>
<feature type="non-terminal residue" evidence="1">
    <location>
        <position position="90"/>
    </location>
</feature>
<dbReference type="EMBL" id="OB689131">
    <property type="protein sequence ID" value="CAD7237544.1"/>
    <property type="molecule type" value="Genomic_DNA"/>
</dbReference>